<dbReference type="InterPro" id="IPR005064">
    <property type="entry name" value="BUG"/>
</dbReference>
<dbReference type="PANTHER" id="PTHR42928:SF5">
    <property type="entry name" value="BLR1237 PROTEIN"/>
    <property type="match status" value="1"/>
</dbReference>
<name>A0A3P4AZ79_9BURK</name>
<feature type="chain" id="PRO_5018307565" evidence="3">
    <location>
        <begin position="26"/>
        <end position="204"/>
    </location>
</feature>
<evidence type="ECO:0000256" key="1">
    <source>
        <dbReference type="ARBA" id="ARBA00006987"/>
    </source>
</evidence>
<dbReference type="Gene3D" id="3.40.190.10">
    <property type="entry name" value="Periplasmic binding protein-like II"/>
    <property type="match status" value="1"/>
</dbReference>
<dbReference type="AlphaFoldDB" id="A0A3P4AZ79"/>
<accession>A0A3P4AZ79</accession>
<feature type="compositionally biased region" description="Polar residues" evidence="2">
    <location>
        <begin position="189"/>
        <end position="198"/>
    </location>
</feature>
<sequence length="204" mass="22016">MTMTTDRRSFLAMLAAAALPPAAHAQDLQRQLRILVGFPPGGTPDLVARLYAEAMRPDTGAPIIVENRSGASGQIAAEVVSQQPPDGGTLLMANNHMMSTAPLTMRSIKYDPLKDFEPVSMVAAFEVVLIVGGKLGAKTFRDYVETVRRQPQNAATASPRRAACRNSSASRSAAKRTSPRWPSPIRAQAASSRTSWATTCRPRW</sequence>
<dbReference type="InterPro" id="IPR042100">
    <property type="entry name" value="Bug_dom1"/>
</dbReference>
<evidence type="ECO:0000256" key="3">
    <source>
        <dbReference type="SAM" id="SignalP"/>
    </source>
</evidence>
<evidence type="ECO:0000313" key="4">
    <source>
        <dbReference type="EMBL" id="VCU68871.1"/>
    </source>
</evidence>
<keyword evidence="5" id="KW-1185">Reference proteome</keyword>
<dbReference type="OrthoDB" id="5171643at2"/>
<dbReference type="Gene3D" id="3.40.190.150">
    <property type="entry name" value="Bordetella uptake gene, domain 1"/>
    <property type="match status" value="1"/>
</dbReference>
<dbReference type="EMBL" id="UWPJ01000008">
    <property type="protein sequence ID" value="VCU68871.1"/>
    <property type="molecule type" value="Genomic_DNA"/>
</dbReference>
<dbReference type="Pfam" id="PF03401">
    <property type="entry name" value="TctC"/>
    <property type="match status" value="1"/>
</dbReference>
<gene>
    <name evidence="4" type="ORF">PIGHUM_00930</name>
</gene>
<evidence type="ECO:0000313" key="5">
    <source>
        <dbReference type="Proteomes" id="UP000277294"/>
    </source>
</evidence>
<organism evidence="4 5">
    <name type="scientific">Pigmentiphaga humi</name>
    <dbReference type="NCBI Taxonomy" id="2478468"/>
    <lineage>
        <taxon>Bacteria</taxon>
        <taxon>Pseudomonadati</taxon>
        <taxon>Pseudomonadota</taxon>
        <taxon>Betaproteobacteria</taxon>
        <taxon>Burkholderiales</taxon>
        <taxon>Alcaligenaceae</taxon>
        <taxon>Pigmentiphaga</taxon>
    </lineage>
</organism>
<dbReference type="PANTHER" id="PTHR42928">
    <property type="entry name" value="TRICARBOXYLATE-BINDING PROTEIN"/>
    <property type="match status" value="1"/>
</dbReference>
<keyword evidence="4" id="KW-0675">Receptor</keyword>
<keyword evidence="3" id="KW-0732">Signal</keyword>
<dbReference type="Proteomes" id="UP000277294">
    <property type="component" value="Unassembled WGS sequence"/>
</dbReference>
<evidence type="ECO:0000256" key="2">
    <source>
        <dbReference type="SAM" id="MobiDB-lite"/>
    </source>
</evidence>
<comment type="similarity">
    <text evidence="1">Belongs to the UPF0065 (bug) family.</text>
</comment>
<reference evidence="4 5" key="1">
    <citation type="submission" date="2018-10" db="EMBL/GenBank/DDBJ databases">
        <authorList>
            <person name="Criscuolo A."/>
        </authorList>
    </citation>
    <scope>NUCLEOTIDE SEQUENCE [LARGE SCALE GENOMIC DNA]</scope>
    <source>
        <strain evidence="4">DnA1</strain>
    </source>
</reference>
<protein>
    <submittedName>
        <fullName evidence="4">Tripartite tricarboxylate transporter family receptor</fullName>
    </submittedName>
</protein>
<feature type="region of interest" description="Disordered" evidence="2">
    <location>
        <begin position="150"/>
        <end position="204"/>
    </location>
</feature>
<feature type="signal peptide" evidence="3">
    <location>
        <begin position="1"/>
        <end position="25"/>
    </location>
</feature>
<proteinExistence type="inferred from homology"/>
<feature type="compositionally biased region" description="Low complexity" evidence="2">
    <location>
        <begin position="157"/>
        <end position="172"/>
    </location>
</feature>